<dbReference type="Proteomes" id="UP000266861">
    <property type="component" value="Unassembled WGS sequence"/>
</dbReference>
<sequence length="84" mass="9519">MFKIDNEIWITVPNNTNITEAAYTLSNCHKSSIVQKVSSNKCQANKLIKKAKTTFSKCKQNENANSNKKKLKKTITIESDIENN</sequence>
<evidence type="ECO:0000313" key="1">
    <source>
        <dbReference type="EMBL" id="RHZ79460.1"/>
    </source>
</evidence>
<comment type="caution">
    <text evidence="1">The sequence shown here is derived from an EMBL/GenBank/DDBJ whole genome shotgun (WGS) entry which is preliminary data.</text>
</comment>
<reference evidence="1 2" key="1">
    <citation type="submission" date="2018-08" db="EMBL/GenBank/DDBJ databases">
        <title>Genome and evolution of the arbuscular mycorrhizal fungus Diversispora epigaea (formerly Glomus versiforme) and its bacterial endosymbionts.</title>
        <authorList>
            <person name="Sun X."/>
            <person name="Fei Z."/>
            <person name="Harrison M."/>
        </authorList>
    </citation>
    <scope>NUCLEOTIDE SEQUENCE [LARGE SCALE GENOMIC DNA]</scope>
    <source>
        <strain evidence="1 2">IT104</strain>
    </source>
</reference>
<protein>
    <submittedName>
        <fullName evidence="1">Uncharacterized protein</fullName>
    </submittedName>
</protein>
<proteinExistence type="predicted"/>
<keyword evidence="2" id="KW-1185">Reference proteome</keyword>
<dbReference type="EMBL" id="PQFF01000136">
    <property type="protein sequence ID" value="RHZ79460.1"/>
    <property type="molecule type" value="Genomic_DNA"/>
</dbReference>
<dbReference type="AlphaFoldDB" id="A0A397J3K2"/>
<dbReference type="OrthoDB" id="2447531at2759"/>
<organism evidence="1 2">
    <name type="scientific">Diversispora epigaea</name>
    <dbReference type="NCBI Taxonomy" id="1348612"/>
    <lineage>
        <taxon>Eukaryota</taxon>
        <taxon>Fungi</taxon>
        <taxon>Fungi incertae sedis</taxon>
        <taxon>Mucoromycota</taxon>
        <taxon>Glomeromycotina</taxon>
        <taxon>Glomeromycetes</taxon>
        <taxon>Diversisporales</taxon>
        <taxon>Diversisporaceae</taxon>
        <taxon>Diversispora</taxon>
    </lineage>
</organism>
<name>A0A397J3K2_9GLOM</name>
<accession>A0A397J3K2</accession>
<gene>
    <name evidence="1" type="ORF">Glove_145g17</name>
</gene>
<evidence type="ECO:0000313" key="2">
    <source>
        <dbReference type="Proteomes" id="UP000266861"/>
    </source>
</evidence>